<dbReference type="AlphaFoldDB" id="A0A2P7N0H2"/>
<dbReference type="Proteomes" id="UP000243002">
    <property type="component" value="Unassembled WGS sequence"/>
</dbReference>
<gene>
    <name evidence="3" type="ORF">C7K55_03075</name>
</gene>
<accession>A0A2P7N0H2</accession>
<dbReference type="Gene3D" id="1.10.3020.10">
    <property type="entry name" value="alpha-amino acid ester hydrolase ( Helical cap domain)"/>
    <property type="match status" value="1"/>
</dbReference>
<dbReference type="RefSeq" id="WP_106501923.1">
    <property type="nucleotide sequence ID" value="NZ_PXXO01000002.1"/>
</dbReference>
<dbReference type="Gene3D" id="3.40.50.1820">
    <property type="entry name" value="alpha/beta hydrolase"/>
    <property type="match status" value="1"/>
</dbReference>
<evidence type="ECO:0000256" key="1">
    <source>
        <dbReference type="ARBA" id="ARBA00022801"/>
    </source>
</evidence>
<dbReference type="Pfam" id="PF08530">
    <property type="entry name" value="PepX_C"/>
    <property type="match status" value="1"/>
</dbReference>
<reference evidence="3 4" key="1">
    <citation type="journal article" date="2018" name="Environ. Microbiol.">
        <title>Ecological and genomic features of two widespread freshwater picocyanobacteria.</title>
        <authorList>
            <person name="Cabello-Yeves P.J."/>
            <person name="Picazo A."/>
            <person name="Camacho A."/>
            <person name="Callieri C."/>
            <person name="Rosselli R."/>
            <person name="Roda-Garcia J.J."/>
            <person name="Coutinho F.H."/>
            <person name="Rodriguez-Valera F."/>
        </authorList>
    </citation>
    <scope>NUCLEOTIDE SEQUENCE [LARGE SCALE GENOMIC DNA]</scope>
    <source>
        <strain evidence="3 4">Tous</strain>
    </source>
</reference>
<organism evidence="3 4">
    <name type="scientific">Cyanobium usitatum str. Tous</name>
    <dbReference type="NCBI Taxonomy" id="2116684"/>
    <lineage>
        <taxon>Bacteria</taxon>
        <taxon>Bacillati</taxon>
        <taxon>Cyanobacteriota</taxon>
        <taxon>Cyanophyceae</taxon>
        <taxon>Synechococcales</taxon>
        <taxon>Prochlorococcaceae</taxon>
        <taxon>Cyanobium</taxon>
    </lineage>
</organism>
<dbReference type="SUPFAM" id="SSF49785">
    <property type="entry name" value="Galactose-binding domain-like"/>
    <property type="match status" value="1"/>
</dbReference>
<dbReference type="InterPro" id="IPR013736">
    <property type="entry name" value="Xaa-Pro_dipept_C"/>
</dbReference>
<dbReference type="Gene3D" id="2.60.120.260">
    <property type="entry name" value="Galactose-binding domain-like"/>
    <property type="match status" value="1"/>
</dbReference>
<dbReference type="EMBL" id="PXXO01000002">
    <property type="protein sequence ID" value="PSJ06949.1"/>
    <property type="molecule type" value="Genomic_DNA"/>
</dbReference>
<dbReference type="InterPro" id="IPR008979">
    <property type="entry name" value="Galactose-bd-like_sf"/>
</dbReference>
<sequence>MDCRDGTQLISRVWQPADQGPWPVLLMRQPYGRAIASTITYAHPSWYAAHGFLVVVQDVRGQGASQGTFQGFEQELSDGADTVRWVRKLDCSNGRVGCYGFSYQGLTQLLSDDPAALPDCLAPAMAGLDERGDWACEGGAHWWALGLGWGLQLAALRCKKLGDDAGWQAIRRSLGSGNFLAEGLDLLKRHDPQGMACRWLQLPASEAPRWVCHQPVAALWQRPMLLIGGWYDPHLRGILNLFEQARAAGGSPLLRIGAYTHLDWNGGLDRLQLAFFQHHLQDQAATEELSAAVLVEKDPLTNGKNSSRRWRAPNSDSSPLSWGLRSCGLATIDAEEGELLLDRFGSGEVALVHDPWRPVPGRGGHLGLDPGPCERGDLDRRSDVICFSSSPLSTPLELEGRPLLTISVRADQPSFDLCAALSVVDPEGRVLQLSTGVARTQQLAGEKSLLQVQLQPLLAELCPGERLRLSLAGAAWPQIAVNPGDGLETFGPTGPHHRVITLELELADSQLQLLPLLGGKFGAH</sequence>
<evidence type="ECO:0000313" key="3">
    <source>
        <dbReference type="EMBL" id="PSJ06949.1"/>
    </source>
</evidence>
<comment type="caution">
    <text evidence="3">The sequence shown here is derived from an EMBL/GenBank/DDBJ whole genome shotgun (WGS) entry which is preliminary data.</text>
</comment>
<dbReference type="InterPro" id="IPR000383">
    <property type="entry name" value="Xaa-Pro-like_dom"/>
</dbReference>
<dbReference type="NCBIfam" id="TIGR00976">
    <property type="entry name" value="CocE_NonD"/>
    <property type="match status" value="1"/>
</dbReference>
<dbReference type="SMART" id="SM00939">
    <property type="entry name" value="PepX_C"/>
    <property type="match status" value="1"/>
</dbReference>
<evidence type="ECO:0000259" key="2">
    <source>
        <dbReference type="SMART" id="SM00939"/>
    </source>
</evidence>
<evidence type="ECO:0000313" key="4">
    <source>
        <dbReference type="Proteomes" id="UP000243002"/>
    </source>
</evidence>
<protein>
    <submittedName>
        <fullName evidence="3">Alpha/beta hydrolase</fullName>
    </submittedName>
</protein>
<dbReference type="OrthoDB" id="319764at2"/>
<name>A0A2P7N0H2_9CYAN</name>
<dbReference type="Pfam" id="PF02129">
    <property type="entry name" value="Peptidase_S15"/>
    <property type="match status" value="1"/>
</dbReference>
<proteinExistence type="predicted"/>
<feature type="domain" description="Xaa-Pro dipeptidyl-peptidase C-terminal" evidence="2">
    <location>
        <begin position="273"/>
        <end position="512"/>
    </location>
</feature>
<dbReference type="InterPro" id="IPR029058">
    <property type="entry name" value="AB_hydrolase_fold"/>
</dbReference>
<keyword evidence="1 3" id="KW-0378">Hydrolase</keyword>
<keyword evidence="4" id="KW-1185">Reference proteome</keyword>
<dbReference type="SUPFAM" id="SSF53474">
    <property type="entry name" value="alpha/beta-Hydrolases"/>
    <property type="match status" value="1"/>
</dbReference>
<dbReference type="GO" id="GO:0008239">
    <property type="term" value="F:dipeptidyl-peptidase activity"/>
    <property type="evidence" value="ECO:0007669"/>
    <property type="project" value="InterPro"/>
</dbReference>
<dbReference type="InterPro" id="IPR005674">
    <property type="entry name" value="CocE/Ser_esterase"/>
</dbReference>